<dbReference type="Proteomes" id="UP000579647">
    <property type="component" value="Unassembled WGS sequence"/>
</dbReference>
<evidence type="ECO:0000313" key="3">
    <source>
        <dbReference type="EMBL" id="MBB5489353.1"/>
    </source>
</evidence>
<feature type="compositionally biased region" description="Polar residues" evidence="1">
    <location>
        <begin position="365"/>
        <end position="375"/>
    </location>
</feature>
<protein>
    <submittedName>
        <fullName evidence="3">Uncharacterized protein</fullName>
    </submittedName>
</protein>
<sequence>MSHPCRPTFDPVLPARTIERLSARPDRLIPQAKGPPGRPTWRESALALSLGCTTAAALALLVNPLVLPLSILLCLGTTAFVLGLVAYRNGTTDDWADLVMHSFWALPLSVVGVLGAQVALDQVLGPLGTVLPGDPSLAALYLTSAVVGGGAIMRPGMAARLSAENHDRYVLPEDFGRPSSYATRREEPEAHLFARLQQATDRVEEGRRVLGDSFDATHTLPLLKEEEWRLAKELLRLRTLRRELLQRRKNAVSDQVTQALAPQNEAVTRAHKAISARVDALAAYGERVHAAVTAHREWEQCQEIADRAGDYADLALNSGQDPVRTDELDSSLLSVQAAHTVREELVQEAVAAGSSLSDALRSGPRGQQQDESPDT</sequence>
<evidence type="ECO:0000313" key="4">
    <source>
        <dbReference type="Proteomes" id="UP000579647"/>
    </source>
</evidence>
<reference evidence="3 4" key="1">
    <citation type="submission" date="2020-08" db="EMBL/GenBank/DDBJ databases">
        <title>Sequencing the genomes of 1000 actinobacteria strains.</title>
        <authorList>
            <person name="Klenk H.-P."/>
        </authorList>
    </citation>
    <scope>NUCLEOTIDE SEQUENCE [LARGE SCALE GENOMIC DNA]</scope>
    <source>
        <strain evidence="3 4">DSM 44598</strain>
    </source>
</reference>
<keyword evidence="2" id="KW-0812">Transmembrane</keyword>
<dbReference type="RefSeq" id="WP_184361346.1">
    <property type="nucleotide sequence ID" value="NZ_BAAAKM010000010.1"/>
</dbReference>
<gene>
    <name evidence="3" type="ORF">HNR07_000490</name>
</gene>
<feature type="transmembrane region" description="Helical" evidence="2">
    <location>
        <begin position="135"/>
        <end position="153"/>
    </location>
</feature>
<dbReference type="EMBL" id="JACHDO010000001">
    <property type="protein sequence ID" value="MBB5489353.1"/>
    <property type="molecule type" value="Genomic_DNA"/>
</dbReference>
<feature type="region of interest" description="Disordered" evidence="1">
    <location>
        <begin position="353"/>
        <end position="375"/>
    </location>
</feature>
<proteinExistence type="predicted"/>
<evidence type="ECO:0000256" key="1">
    <source>
        <dbReference type="SAM" id="MobiDB-lite"/>
    </source>
</evidence>
<feature type="transmembrane region" description="Helical" evidence="2">
    <location>
        <begin position="69"/>
        <end position="87"/>
    </location>
</feature>
<feature type="transmembrane region" description="Helical" evidence="2">
    <location>
        <begin position="99"/>
        <end position="120"/>
    </location>
</feature>
<accession>A0A840W252</accession>
<keyword evidence="2" id="KW-1133">Transmembrane helix</keyword>
<comment type="caution">
    <text evidence="3">The sequence shown here is derived from an EMBL/GenBank/DDBJ whole genome shotgun (WGS) entry which is preliminary data.</text>
</comment>
<name>A0A840W252_9ACTN</name>
<keyword evidence="2" id="KW-0472">Membrane</keyword>
<dbReference type="AlphaFoldDB" id="A0A840W252"/>
<organism evidence="3 4">
    <name type="scientific">Nocardiopsis metallicus</name>
    <dbReference type="NCBI Taxonomy" id="179819"/>
    <lineage>
        <taxon>Bacteria</taxon>
        <taxon>Bacillati</taxon>
        <taxon>Actinomycetota</taxon>
        <taxon>Actinomycetes</taxon>
        <taxon>Streptosporangiales</taxon>
        <taxon>Nocardiopsidaceae</taxon>
        <taxon>Nocardiopsis</taxon>
    </lineage>
</organism>
<evidence type="ECO:0000256" key="2">
    <source>
        <dbReference type="SAM" id="Phobius"/>
    </source>
</evidence>
<keyword evidence="4" id="KW-1185">Reference proteome</keyword>